<dbReference type="EMBL" id="LKCN02000005">
    <property type="protein sequence ID" value="RCI14018.1"/>
    <property type="molecule type" value="Genomic_DNA"/>
</dbReference>
<gene>
    <name evidence="3" type="ORF">L249_8135</name>
</gene>
<comment type="caution">
    <text evidence="3">The sequence shown here is derived from an EMBL/GenBank/DDBJ whole genome shotgun (WGS) entry which is preliminary data.</text>
</comment>
<keyword evidence="2" id="KW-0472">Membrane</keyword>
<feature type="compositionally biased region" description="Low complexity" evidence="1">
    <location>
        <begin position="15"/>
        <end position="27"/>
    </location>
</feature>
<protein>
    <submittedName>
        <fullName evidence="3">Uncharacterized protein</fullName>
    </submittedName>
</protein>
<evidence type="ECO:0000256" key="2">
    <source>
        <dbReference type="SAM" id="Phobius"/>
    </source>
</evidence>
<organism evidence="3 4">
    <name type="scientific">Ophiocordyceps polyrhachis-furcata BCC 54312</name>
    <dbReference type="NCBI Taxonomy" id="1330021"/>
    <lineage>
        <taxon>Eukaryota</taxon>
        <taxon>Fungi</taxon>
        <taxon>Dikarya</taxon>
        <taxon>Ascomycota</taxon>
        <taxon>Pezizomycotina</taxon>
        <taxon>Sordariomycetes</taxon>
        <taxon>Hypocreomycetidae</taxon>
        <taxon>Hypocreales</taxon>
        <taxon>Ophiocordycipitaceae</taxon>
        <taxon>Ophiocordyceps</taxon>
    </lineage>
</organism>
<keyword evidence="4" id="KW-1185">Reference proteome</keyword>
<evidence type="ECO:0000313" key="3">
    <source>
        <dbReference type="EMBL" id="RCI14018.1"/>
    </source>
</evidence>
<feature type="transmembrane region" description="Helical" evidence="2">
    <location>
        <begin position="75"/>
        <end position="99"/>
    </location>
</feature>
<keyword evidence="2" id="KW-0812">Transmembrane</keyword>
<dbReference type="AlphaFoldDB" id="A0A367LHW8"/>
<keyword evidence="2" id="KW-1133">Transmembrane helix</keyword>
<evidence type="ECO:0000256" key="1">
    <source>
        <dbReference type="SAM" id="MobiDB-lite"/>
    </source>
</evidence>
<feature type="transmembrane region" description="Helical" evidence="2">
    <location>
        <begin position="145"/>
        <end position="162"/>
    </location>
</feature>
<feature type="region of interest" description="Disordered" evidence="1">
    <location>
        <begin position="168"/>
        <end position="187"/>
    </location>
</feature>
<name>A0A367LHW8_9HYPO</name>
<evidence type="ECO:0000313" key="4">
    <source>
        <dbReference type="Proteomes" id="UP000253664"/>
    </source>
</evidence>
<feature type="region of interest" description="Disordered" evidence="1">
    <location>
        <begin position="9"/>
        <end position="60"/>
    </location>
</feature>
<reference evidence="3 4" key="1">
    <citation type="journal article" date="2015" name="BMC Genomics">
        <title>Insights from the genome of Ophiocordyceps polyrhachis-furcata to pathogenicity and host specificity in insect fungi.</title>
        <authorList>
            <person name="Wichadakul D."/>
            <person name="Kobmoo N."/>
            <person name="Ingsriswang S."/>
            <person name="Tangphatsornruang S."/>
            <person name="Chantasingh D."/>
            <person name="Luangsa-ard J.J."/>
            <person name="Eurwilaichitr L."/>
        </authorList>
    </citation>
    <scope>NUCLEOTIDE SEQUENCE [LARGE SCALE GENOMIC DNA]</scope>
    <source>
        <strain evidence="3 4">BCC 54312</strain>
    </source>
</reference>
<accession>A0A367LHW8</accession>
<feature type="compositionally biased region" description="Low complexity" evidence="1">
    <location>
        <begin position="46"/>
        <end position="60"/>
    </location>
</feature>
<proteinExistence type="predicted"/>
<dbReference type="Proteomes" id="UP000253664">
    <property type="component" value="Unassembled WGS sequence"/>
</dbReference>
<sequence>MLRYSFALRSRSGLQRQQQQQRQQRQQAQKDHLITGCQEGGRTRGPRQQTSRPSSSSFLRQGSQRLNLRSFFSTFPADTATATATANALVATVPLLLLLSLSNALFYPIFSAAFFVLWFSVLFFPPSSSYGRPYGLQRRQEQAGFSFLFLPSFPFFVFRPAYAVGSTRPEGLGGSRDAGPAVAGPRPPYVTEAVRHSGCTRRLRLRLRHGYAVQRLRPYGPYGPYEGRNVG</sequence>